<sequence>MRRWPTRLGLLLHTAIPRPRASRFCSHSTVDGGREAGGSGGGTPSLVLSPSSVALRRFLRERQKSSPRWWESPGHVDALITLLLDNCERGELHPFLAAEVVKRLGYAVGPEGGRWAARCGHSAGSVNRVTECLLIPLIPLVRTHPVVQPLLPVVVEWMLSVSNMPKEMTFTHVSLYVDKLSRMSAEELVRHEWPSFDFLLHSFASRYSYVREGILYREVEDIIYKMLKLFSLQDVWRPSGQKVSQGSLPTETIVESNMMVECLFWKGEFPLLVHSVVCSAYRRIEIDRCDIGQHGENRQAKSKPVLRVLVTDDDMLRRALLRLLASHSSAPKKSDVLVDDALLTSSVCVDLCLKLDDPSVILRFIVPLSEFVEQIVTSGVRPALPLSFRSVQEIIYNAVGELRRAQNQPARPQYALLLHKPRIHALKNLCGRLLTETQQLVCEEQKLAHELGDEFITFPGAPLKQQLHTLQSFHRAASHLVRAVMNEKAASLAEEGSEGSVLHAGGSSTSRDSVAASLRNVAFRVLEVSLLRYYSALEKNLCYPNNYRVTPDSSEVAAALAEVEHHAGGKALLFTARHILRCPLRQDVTAVVEGLRLVAIQGLLLRSEECVSWLRGEGYSNFVANAFFGIWHRSSLGKANLRNPPTDAGVSDAEPLEFQQRMCNQLLWTLLLLHHRYCPCCTGAAQEPNAKWLSVTYCSLLTSLLDLLASGPVPNEFAAFGWCCPNFACAEQAPLTGRVPGIGGELWEKHIVYPPSGNAVSDEAARWDLLDELSPVDGTNTWLWLGTSMSVREASATVGSSDDVATHCTGYLLPWSTVAKSRHPLRFYDESGQSATAALSFDAAVEAILQRKGAHVPLRLISVREEAMFFREMEHTAKLSLSPKVLVIHPWAQSERCVSVTDASVVESFENIFDGDCDFLD</sequence>
<name>G0UY55_TRYCI</name>
<reference evidence="2" key="1">
    <citation type="journal article" date="2012" name="Proc. Natl. Acad. Sci. U.S.A.">
        <title>Antigenic diversity is generated by distinct evolutionary mechanisms in African trypanosome species.</title>
        <authorList>
            <person name="Jackson A.P."/>
            <person name="Berry A."/>
            <person name="Aslett M."/>
            <person name="Allison H.C."/>
            <person name="Burton P."/>
            <person name="Vavrova-Anderson J."/>
            <person name="Brown R."/>
            <person name="Browne H."/>
            <person name="Corton N."/>
            <person name="Hauser H."/>
            <person name="Gamble J."/>
            <person name="Gilderthorp R."/>
            <person name="Marcello L."/>
            <person name="McQuillan J."/>
            <person name="Otto T.D."/>
            <person name="Quail M.A."/>
            <person name="Sanders M.J."/>
            <person name="van Tonder A."/>
            <person name="Ginger M.L."/>
            <person name="Field M.C."/>
            <person name="Barry J.D."/>
            <person name="Hertz-Fowler C."/>
            <person name="Berriman M."/>
        </authorList>
    </citation>
    <scope>NUCLEOTIDE SEQUENCE</scope>
    <source>
        <strain evidence="2">IL3000</strain>
    </source>
</reference>
<accession>G0UY55</accession>
<proteinExistence type="predicted"/>
<dbReference type="EMBL" id="HE575323">
    <property type="protein sequence ID" value="CCC94322.1"/>
    <property type="molecule type" value="Genomic_DNA"/>
</dbReference>
<evidence type="ECO:0000256" key="1">
    <source>
        <dbReference type="SAM" id="MobiDB-lite"/>
    </source>
</evidence>
<gene>
    <name evidence="2" type="ORF">TCIL3000_10_11010</name>
</gene>
<dbReference type="AlphaFoldDB" id="G0UY55"/>
<evidence type="ECO:0000313" key="2">
    <source>
        <dbReference type="EMBL" id="CCC94322.1"/>
    </source>
</evidence>
<feature type="region of interest" description="Disordered" evidence="1">
    <location>
        <begin position="24"/>
        <end position="45"/>
    </location>
</feature>
<dbReference type="VEuPathDB" id="TriTrypDB:TcIL3000_10_11010"/>
<protein>
    <submittedName>
        <fullName evidence="2">Uncharacterized protein</fullName>
    </submittedName>
</protein>
<organism evidence="2">
    <name type="scientific">Trypanosoma congolense (strain IL3000)</name>
    <dbReference type="NCBI Taxonomy" id="1068625"/>
    <lineage>
        <taxon>Eukaryota</taxon>
        <taxon>Discoba</taxon>
        <taxon>Euglenozoa</taxon>
        <taxon>Kinetoplastea</taxon>
        <taxon>Metakinetoplastina</taxon>
        <taxon>Trypanosomatida</taxon>
        <taxon>Trypanosomatidae</taxon>
        <taxon>Trypanosoma</taxon>
        <taxon>Nannomonas</taxon>
    </lineage>
</organism>